<comment type="caution">
    <text evidence="3">The sequence shown here is derived from an EMBL/GenBank/DDBJ whole genome shotgun (WGS) entry which is preliminary data.</text>
</comment>
<evidence type="ECO:0000256" key="1">
    <source>
        <dbReference type="SAM" id="MobiDB-lite"/>
    </source>
</evidence>
<feature type="region of interest" description="Disordered" evidence="1">
    <location>
        <begin position="32"/>
        <end position="61"/>
    </location>
</feature>
<protein>
    <recommendedName>
        <fullName evidence="5">Secreted protein</fullName>
    </recommendedName>
</protein>
<reference evidence="4" key="1">
    <citation type="journal article" date="2019" name="Int. J. Syst. Evol. Microbiol.">
        <title>The Global Catalogue of Microorganisms (GCM) 10K type strain sequencing project: providing services to taxonomists for standard genome sequencing and annotation.</title>
        <authorList>
            <consortium name="The Broad Institute Genomics Platform"/>
            <consortium name="The Broad Institute Genome Sequencing Center for Infectious Disease"/>
            <person name="Wu L."/>
            <person name="Ma J."/>
        </authorList>
    </citation>
    <scope>NUCLEOTIDE SEQUENCE [LARGE SCALE GENOMIC DNA]</scope>
    <source>
        <strain evidence="4">JCM 15313</strain>
    </source>
</reference>
<evidence type="ECO:0008006" key="5">
    <source>
        <dbReference type="Google" id="ProtNLM"/>
    </source>
</evidence>
<gene>
    <name evidence="3" type="ORF">GCM10009799_41120</name>
</gene>
<name>A0ABP5F0Q9_9ACTN</name>
<feature type="signal peptide" evidence="2">
    <location>
        <begin position="1"/>
        <end position="21"/>
    </location>
</feature>
<evidence type="ECO:0000256" key="2">
    <source>
        <dbReference type="SAM" id="SignalP"/>
    </source>
</evidence>
<evidence type="ECO:0000313" key="4">
    <source>
        <dbReference type="Proteomes" id="UP001501585"/>
    </source>
</evidence>
<accession>A0ABP5F0Q9</accession>
<proteinExistence type="predicted"/>
<evidence type="ECO:0000313" key="3">
    <source>
        <dbReference type="EMBL" id="GAA2009072.1"/>
    </source>
</evidence>
<dbReference type="EMBL" id="BAAAPC010000019">
    <property type="protein sequence ID" value="GAA2009072.1"/>
    <property type="molecule type" value="Genomic_DNA"/>
</dbReference>
<organism evidence="3 4">
    <name type="scientific">Nocardiopsis rhodophaea</name>
    <dbReference type="NCBI Taxonomy" id="280238"/>
    <lineage>
        <taxon>Bacteria</taxon>
        <taxon>Bacillati</taxon>
        <taxon>Actinomycetota</taxon>
        <taxon>Actinomycetes</taxon>
        <taxon>Streptosporangiales</taxon>
        <taxon>Nocardiopsidaceae</taxon>
        <taxon>Nocardiopsis</taxon>
    </lineage>
</organism>
<keyword evidence="2" id="KW-0732">Signal</keyword>
<feature type="chain" id="PRO_5047083820" description="Secreted protein" evidence="2">
    <location>
        <begin position="22"/>
        <end position="334"/>
    </location>
</feature>
<dbReference type="Proteomes" id="UP001501585">
    <property type="component" value="Unassembled WGS sequence"/>
</dbReference>
<keyword evidence="4" id="KW-1185">Reference proteome</keyword>
<sequence length="334" mass="35908">MVGAVGASFALTLAMPTAVYADQESWKDWSPVDAPVELQPRDSDVSSGSVETVEPSLHGEETAGDAVFSAEEVPGARHNVVELAPGEAASPQVRRTEVEVSQDDWNDVWCRYNPSVHADPSPPAKGRQYAMARAASPSLYGWAQAFDAQNGFGQQPHTSTATLKYNLAISIGMDWPQPSHITGFANPSFKGGVYAESKTSPITFSQSKASGGKKIDIGIARSGTYEWKNLWDLKYQRQDGIGYTKYWNWTGLDDGTAYAATMDATPGHTYDFTVQTKTSATSEPVFGASAQAQTDFGSAGLDAPSLAPGLFFKANDQSNLLIRYRLPAGWTATC</sequence>